<proteinExistence type="predicted"/>
<dbReference type="Proteomes" id="UP000823821">
    <property type="component" value="Unassembled WGS sequence"/>
</dbReference>
<dbReference type="AlphaFoldDB" id="A0A9D2HN73"/>
<dbReference type="Pfam" id="PF00535">
    <property type="entry name" value="Glycos_transf_2"/>
    <property type="match status" value="1"/>
</dbReference>
<dbReference type="PANTHER" id="PTHR43179">
    <property type="entry name" value="RHAMNOSYLTRANSFERASE WBBL"/>
    <property type="match status" value="1"/>
</dbReference>
<dbReference type="Gene3D" id="3.90.550.10">
    <property type="entry name" value="Spore Coat Polysaccharide Biosynthesis Protein SpsA, Chain A"/>
    <property type="match status" value="1"/>
</dbReference>
<gene>
    <name evidence="2" type="ORF">H9784_06055</name>
</gene>
<feature type="domain" description="Glycosyltransferase 2-like" evidence="1">
    <location>
        <begin position="4"/>
        <end position="121"/>
    </location>
</feature>
<name>A0A9D2HN73_9BACT</name>
<dbReference type="InterPro" id="IPR029044">
    <property type="entry name" value="Nucleotide-diphossugar_trans"/>
</dbReference>
<reference evidence="2" key="2">
    <citation type="submission" date="2021-04" db="EMBL/GenBank/DDBJ databases">
        <authorList>
            <person name="Gilroy R."/>
        </authorList>
    </citation>
    <scope>NUCLEOTIDE SEQUENCE</scope>
    <source>
        <strain evidence="2">5032</strain>
    </source>
</reference>
<sequence length="408" mass="44756">MRTSVIIPAWNLWELTRDCLLSLAAHSRGANLQVIVVDNGSTDATREALEPLGRECWGRDFLPLRLPENEGFAWACNAGARAADGDALFFVNNDITFSPDWLPPLTAALARPGTVAVGPLLLYPDGTCQHCGVSLGPLGTLCHLYEGFPGDHPALRRPHPLQAITGAALLLPRERFAAAGGFHEGYRNGFEDLDLCLTLGRQGGKLRLAAESVLCHRTSQTPGRFDRDAENAALLASRWGGAWQPDLHVQAAVDGYEARLNPQGTAYVALPDARARELDAAAAGRDMSFWREQLRREPLWLGGYLLLAGELEARGKAADALDLLIRGADMLPLPLLFRRLLQLARVCRQPRLMEAMLDKLQISPDRRETLLAKAHASLREARKRGDDMLVRLLRQWLAENSLQPDGGA</sequence>
<dbReference type="PANTHER" id="PTHR43179:SF7">
    <property type="entry name" value="RHAMNOSYLTRANSFERASE WBBL"/>
    <property type="match status" value="1"/>
</dbReference>
<dbReference type="InterPro" id="IPR001173">
    <property type="entry name" value="Glyco_trans_2-like"/>
</dbReference>
<evidence type="ECO:0000313" key="3">
    <source>
        <dbReference type="Proteomes" id="UP000823821"/>
    </source>
</evidence>
<reference evidence="2" key="1">
    <citation type="journal article" date="2021" name="PeerJ">
        <title>Extensive microbial diversity within the chicken gut microbiome revealed by metagenomics and culture.</title>
        <authorList>
            <person name="Gilroy R."/>
            <person name="Ravi A."/>
            <person name="Getino M."/>
            <person name="Pursley I."/>
            <person name="Horton D.L."/>
            <person name="Alikhan N.F."/>
            <person name="Baker D."/>
            <person name="Gharbi K."/>
            <person name="Hall N."/>
            <person name="Watson M."/>
            <person name="Adriaenssens E.M."/>
            <person name="Foster-Nyarko E."/>
            <person name="Jarju S."/>
            <person name="Secka A."/>
            <person name="Antonio M."/>
            <person name="Oren A."/>
            <person name="Chaudhuri R.R."/>
            <person name="La Ragione R."/>
            <person name="Hildebrand F."/>
            <person name="Pallen M.J."/>
        </authorList>
    </citation>
    <scope>NUCLEOTIDE SEQUENCE</scope>
    <source>
        <strain evidence="2">5032</strain>
    </source>
</reference>
<accession>A0A9D2HN73</accession>
<dbReference type="EMBL" id="DWZD01000039">
    <property type="protein sequence ID" value="HJA79120.1"/>
    <property type="molecule type" value="Genomic_DNA"/>
</dbReference>
<organism evidence="2 3">
    <name type="scientific">Candidatus Desulfovibrio intestinavium</name>
    <dbReference type="NCBI Taxonomy" id="2838534"/>
    <lineage>
        <taxon>Bacteria</taxon>
        <taxon>Pseudomonadati</taxon>
        <taxon>Thermodesulfobacteriota</taxon>
        <taxon>Desulfovibrionia</taxon>
        <taxon>Desulfovibrionales</taxon>
        <taxon>Desulfovibrionaceae</taxon>
        <taxon>Desulfovibrio</taxon>
    </lineage>
</organism>
<dbReference type="SUPFAM" id="SSF53448">
    <property type="entry name" value="Nucleotide-diphospho-sugar transferases"/>
    <property type="match status" value="1"/>
</dbReference>
<evidence type="ECO:0000313" key="2">
    <source>
        <dbReference type="EMBL" id="HJA79120.1"/>
    </source>
</evidence>
<protein>
    <submittedName>
        <fullName evidence="2">Glycosyltransferase family 2 protein</fullName>
    </submittedName>
</protein>
<comment type="caution">
    <text evidence="2">The sequence shown here is derived from an EMBL/GenBank/DDBJ whole genome shotgun (WGS) entry which is preliminary data.</text>
</comment>
<dbReference type="CDD" id="cd04186">
    <property type="entry name" value="GT_2_like_c"/>
    <property type="match status" value="1"/>
</dbReference>
<evidence type="ECO:0000259" key="1">
    <source>
        <dbReference type="Pfam" id="PF00535"/>
    </source>
</evidence>